<comment type="caution">
    <text evidence="6">The sequence shown here is derived from an EMBL/GenBank/DDBJ whole genome shotgun (WGS) entry which is preliminary data.</text>
</comment>
<dbReference type="AlphaFoldDB" id="A0A267MPB3"/>
<evidence type="ECO:0000313" key="7">
    <source>
        <dbReference type="Proteomes" id="UP000216024"/>
    </source>
</evidence>
<organism evidence="6 7">
    <name type="scientific">Anaeromicrobium sediminis</name>
    <dbReference type="NCBI Taxonomy" id="1478221"/>
    <lineage>
        <taxon>Bacteria</taxon>
        <taxon>Bacillati</taxon>
        <taxon>Bacillota</taxon>
        <taxon>Clostridia</taxon>
        <taxon>Peptostreptococcales</taxon>
        <taxon>Thermotaleaceae</taxon>
        <taxon>Anaeromicrobium</taxon>
    </lineage>
</organism>
<dbReference type="Pfam" id="PF08241">
    <property type="entry name" value="Methyltransf_11"/>
    <property type="match status" value="1"/>
</dbReference>
<evidence type="ECO:0000259" key="5">
    <source>
        <dbReference type="Pfam" id="PF08241"/>
    </source>
</evidence>
<evidence type="ECO:0000256" key="2">
    <source>
        <dbReference type="ARBA" id="ARBA00022603"/>
    </source>
</evidence>
<dbReference type="GO" id="GO:0032259">
    <property type="term" value="P:methylation"/>
    <property type="evidence" value="ECO:0007669"/>
    <property type="project" value="UniProtKB-KW"/>
</dbReference>
<comment type="pathway">
    <text evidence="1">Lipid metabolism.</text>
</comment>
<dbReference type="InterPro" id="IPR013216">
    <property type="entry name" value="Methyltransf_11"/>
</dbReference>
<dbReference type="CDD" id="cd02440">
    <property type="entry name" value="AdoMet_MTases"/>
    <property type="match status" value="1"/>
</dbReference>
<evidence type="ECO:0000313" key="6">
    <source>
        <dbReference type="EMBL" id="PAB60570.1"/>
    </source>
</evidence>
<evidence type="ECO:0000256" key="4">
    <source>
        <dbReference type="ARBA" id="ARBA00025707"/>
    </source>
</evidence>
<protein>
    <recommendedName>
        <fullName evidence="5">Methyltransferase type 11 domain-containing protein</fullName>
    </recommendedName>
</protein>
<accession>A0A267MPB3</accession>
<dbReference type="Gene3D" id="3.40.50.150">
    <property type="entry name" value="Vaccinia Virus protein VP39"/>
    <property type="match status" value="1"/>
</dbReference>
<evidence type="ECO:0000256" key="3">
    <source>
        <dbReference type="ARBA" id="ARBA00022679"/>
    </source>
</evidence>
<dbReference type="PANTHER" id="PTHR44307">
    <property type="entry name" value="PHOSPHOETHANOLAMINE METHYLTRANSFERASE"/>
    <property type="match status" value="1"/>
</dbReference>
<name>A0A267MPB3_9FIRM</name>
<dbReference type="SUPFAM" id="SSF53335">
    <property type="entry name" value="S-adenosyl-L-methionine-dependent methyltransferases"/>
    <property type="match status" value="1"/>
</dbReference>
<dbReference type="Proteomes" id="UP000216024">
    <property type="component" value="Unassembled WGS sequence"/>
</dbReference>
<dbReference type="PANTHER" id="PTHR44307:SF2">
    <property type="entry name" value="PHOSPHOETHANOLAMINE METHYLTRANSFERASE ISOFORM X1"/>
    <property type="match status" value="1"/>
</dbReference>
<dbReference type="EMBL" id="NIBG01000002">
    <property type="protein sequence ID" value="PAB60570.1"/>
    <property type="molecule type" value="Genomic_DNA"/>
</dbReference>
<dbReference type="RefSeq" id="WP_095130943.1">
    <property type="nucleotide sequence ID" value="NZ_NIBG01000002.1"/>
</dbReference>
<comment type="pathway">
    <text evidence="4">Phospholipid metabolism.</text>
</comment>
<keyword evidence="3" id="KW-0808">Transferase</keyword>
<proteinExistence type="predicted"/>
<keyword evidence="2" id="KW-0489">Methyltransferase</keyword>
<sequence>MGQEKLIKIFGERPTRMDLLKDSISRIELTKESRILEAGCSFGDGIAYACEYTGASGYGIDLLEDYIVKAREKHKNIDFQVGSVYGLSYDNDFFDLVFSQAAFSLLKEKDKAIKEYYRTLKPGGHVIINDFVIKEKVEGMVMEEMDFIPCFNSIGTIEEYVNYFKEEGFKVVLAEDRYSEIVRTTLHLSKEYKCTPMEMAALFAQILGNSEDSVQRSQCFFNRAKVSYGQLIFKKV</sequence>
<gene>
    <name evidence="6" type="ORF">CCE28_03225</name>
</gene>
<dbReference type="InterPro" id="IPR029063">
    <property type="entry name" value="SAM-dependent_MTases_sf"/>
</dbReference>
<dbReference type="OrthoDB" id="9791837at2"/>
<feature type="domain" description="Methyltransferase type 11" evidence="5">
    <location>
        <begin position="36"/>
        <end position="128"/>
    </location>
</feature>
<dbReference type="GO" id="GO:0008757">
    <property type="term" value="F:S-adenosylmethionine-dependent methyltransferase activity"/>
    <property type="evidence" value="ECO:0007669"/>
    <property type="project" value="InterPro"/>
</dbReference>
<keyword evidence="7" id="KW-1185">Reference proteome</keyword>
<evidence type="ECO:0000256" key="1">
    <source>
        <dbReference type="ARBA" id="ARBA00005189"/>
    </source>
</evidence>
<reference evidence="6 7" key="1">
    <citation type="submission" date="2017-06" db="EMBL/GenBank/DDBJ databases">
        <title>Draft genome sequence of anaerobic fermentative bacterium Anaeromicrobium sediminis DY2726D isolated from West Pacific Ocean sediments.</title>
        <authorList>
            <person name="Zeng X."/>
        </authorList>
    </citation>
    <scope>NUCLEOTIDE SEQUENCE [LARGE SCALE GENOMIC DNA]</scope>
    <source>
        <strain evidence="6 7">DY2726D</strain>
    </source>
</reference>